<dbReference type="AlphaFoldDB" id="A0AA40HWI5"/>
<feature type="region of interest" description="Disordered" evidence="6">
    <location>
        <begin position="1"/>
        <end position="41"/>
    </location>
</feature>
<dbReference type="InterPro" id="IPR040643">
    <property type="entry name" value="MLVIN_C"/>
</dbReference>
<evidence type="ECO:0000256" key="3">
    <source>
        <dbReference type="ARBA" id="ARBA00022722"/>
    </source>
</evidence>
<dbReference type="Proteomes" id="UP001177744">
    <property type="component" value="Unassembled WGS sequence"/>
</dbReference>
<proteinExistence type="predicted"/>
<evidence type="ECO:0000256" key="4">
    <source>
        <dbReference type="ARBA" id="ARBA00022759"/>
    </source>
</evidence>
<gene>
    <name evidence="8" type="ORF">QTO34_019274</name>
</gene>
<feature type="compositionally biased region" description="Basic and acidic residues" evidence="6">
    <location>
        <begin position="25"/>
        <end position="34"/>
    </location>
</feature>
<name>A0AA40HWI5_CNENI</name>
<evidence type="ECO:0000256" key="2">
    <source>
        <dbReference type="ARBA" id="ARBA00022695"/>
    </source>
</evidence>
<feature type="compositionally biased region" description="Pro residues" evidence="6">
    <location>
        <begin position="1"/>
        <end position="12"/>
    </location>
</feature>
<dbReference type="EMBL" id="JAULJE010000009">
    <property type="protein sequence ID" value="KAK1338620.1"/>
    <property type="molecule type" value="Genomic_DNA"/>
</dbReference>
<feature type="domain" description="Murine leukemia virus integrase C-terminal" evidence="7">
    <location>
        <begin position="28"/>
        <end position="71"/>
    </location>
</feature>
<reference evidence="8" key="1">
    <citation type="submission" date="2023-06" db="EMBL/GenBank/DDBJ databases">
        <title>Reference genome for the Northern bat (Eptesicus nilssonii), a most northern bat species.</title>
        <authorList>
            <person name="Laine V.N."/>
            <person name="Pulliainen A.T."/>
            <person name="Lilley T.M."/>
        </authorList>
    </citation>
    <scope>NUCLEOTIDE SEQUENCE</scope>
    <source>
        <strain evidence="8">BLF_Eptnil</strain>
        <tissue evidence="8">Kidney</tissue>
    </source>
</reference>
<evidence type="ECO:0000259" key="7">
    <source>
        <dbReference type="Pfam" id="PF18697"/>
    </source>
</evidence>
<dbReference type="Gene3D" id="2.30.30.850">
    <property type="match status" value="1"/>
</dbReference>
<sequence>MLAPELPEPPKYTPQEEEWAQQEEGLDRRLEKRTPKPTWKGPYPVVLTTPSALKVAGLDSWIHHSWVKAAHQVDNQHPEWKVTSVLSHPLQIIFKNMADLAD</sequence>
<keyword evidence="9" id="KW-1185">Reference proteome</keyword>
<organism evidence="8 9">
    <name type="scientific">Cnephaeus nilssonii</name>
    <name type="common">Northern bat</name>
    <name type="synonym">Eptesicus nilssonii</name>
    <dbReference type="NCBI Taxonomy" id="3371016"/>
    <lineage>
        <taxon>Eukaryota</taxon>
        <taxon>Metazoa</taxon>
        <taxon>Chordata</taxon>
        <taxon>Craniata</taxon>
        <taxon>Vertebrata</taxon>
        <taxon>Euteleostomi</taxon>
        <taxon>Mammalia</taxon>
        <taxon>Eutheria</taxon>
        <taxon>Laurasiatheria</taxon>
        <taxon>Chiroptera</taxon>
        <taxon>Yangochiroptera</taxon>
        <taxon>Vespertilionidae</taxon>
        <taxon>Cnephaeus</taxon>
    </lineage>
</organism>
<dbReference type="Pfam" id="PF18697">
    <property type="entry name" value="MLVIN_C"/>
    <property type="match status" value="1"/>
</dbReference>
<keyword evidence="5" id="KW-0378">Hydrolase</keyword>
<comment type="caution">
    <text evidence="8">The sequence shown here is derived from an EMBL/GenBank/DDBJ whole genome shotgun (WGS) entry which is preliminary data.</text>
</comment>
<keyword evidence="2" id="KW-0548">Nucleotidyltransferase</keyword>
<dbReference type="GO" id="GO:0004519">
    <property type="term" value="F:endonuclease activity"/>
    <property type="evidence" value="ECO:0007669"/>
    <property type="project" value="UniProtKB-KW"/>
</dbReference>
<evidence type="ECO:0000313" key="8">
    <source>
        <dbReference type="EMBL" id="KAK1338620.1"/>
    </source>
</evidence>
<accession>A0AA40HWI5</accession>
<evidence type="ECO:0000256" key="1">
    <source>
        <dbReference type="ARBA" id="ARBA00022679"/>
    </source>
</evidence>
<keyword evidence="1" id="KW-0808">Transferase</keyword>
<dbReference type="GO" id="GO:0016779">
    <property type="term" value="F:nucleotidyltransferase activity"/>
    <property type="evidence" value="ECO:0007669"/>
    <property type="project" value="UniProtKB-KW"/>
</dbReference>
<evidence type="ECO:0000313" key="9">
    <source>
        <dbReference type="Proteomes" id="UP001177744"/>
    </source>
</evidence>
<dbReference type="GO" id="GO:0016787">
    <property type="term" value="F:hydrolase activity"/>
    <property type="evidence" value="ECO:0007669"/>
    <property type="project" value="UniProtKB-KW"/>
</dbReference>
<evidence type="ECO:0000256" key="6">
    <source>
        <dbReference type="SAM" id="MobiDB-lite"/>
    </source>
</evidence>
<evidence type="ECO:0000256" key="5">
    <source>
        <dbReference type="ARBA" id="ARBA00022801"/>
    </source>
</evidence>
<keyword evidence="3" id="KW-0540">Nuclease</keyword>
<protein>
    <recommendedName>
        <fullName evidence="7">Murine leukemia virus integrase C-terminal domain-containing protein</fullName>
    </recommendedName>
</protein>
<keyword evidence="4" id="KW-0255">Endonuclease</keyword>